<comment type="caution">
    <text evidence="1">The sequence shown here is derived from an EMBL/GenBank/DDBJ whole genome shotgun (WGS) entry which is preliminary data.</text>
</comment>
<dbReference type="Proteomes" id="UP001157502">
    <property type="component" value="Chromosome 11"/>
</dbReference>
<dbReference type="EMBL" id="CM055738">
    <property type="protein sequence ID" value="KAJ8004954.1"/>
    <property type="molecule type" value="Genomic_DNA"/>
</dbReference>
<organism evidence="1 2">
    <name type="scientific">Dallia pectoralis</name>
    <name type="common">Alaska blackfish</name>
    <dbReference type="NCBI Taxonomy" id="75939"/>
    <lineage>
        <taxon>Eukaryota</taxon>
        <taxon>Metazoa</taxon>
        <taxon>Chordata</taxon>
        <taxon>Craniata</taxon>
        <taxon>Vertebrata</taxon>
        <taxon>Euteleostomi</taxon>
        <taxon>Actinopterygii</taxon>
        <taxon>Neopterygii</taxon>
        <taxon>Teleostei</taxon>
        <taxon>Protacanthopterygii</taxon>
        <taxon>Esociformes</taxon>
        <taxon>Umbridae</taxon>
        <taxon>Dallia</taxon>
    </lineage>
</organism>
<proteinExistence type="predicted"/>
<evidence type="ECO:0000313" key="2">
    <source>
        <dbReference type="Proteomes" id="UP001157502"/>
    </source>
</evidence>
<name>A0ACC2GMP5_DALPE</name>
<gene>
    <name evidence="1" type="ORF">DPEC_G00141640</name>
</gene>
<reference evidence="1" key="1">
    <citation type="submission" date="2021-05" db="EMBL/GenBank/DDBJ databases">
        <authorList>
            <person name="Pan Q."/>
            <person name="Jouanno E."/>
            <person name="Zahm M."/>
            <person name="Klopp C."/>
            <person name="Cabau C."/>
            <person name="Louis A."/>
            <person name="Berthelot C."/>
            <person name="Parey E."/>
            <person name="Roest Crollius H."/>
            <person name="Montfort J."/>
            <person name="Robinson-Rechavi M."/>
            <person name="Bouchez O."/>
            <person name="Lampietro C."/>
            <person name="Lopez Roques C."/>
            <person name="Donnadieu C."/>
            <person name="Postlethwait J."/>
            <person name="Bobe J."/>
            <person name="Dillon D."/>
            <person name="Chandos A."/>
            <person name="von Hippel F."/>
            <person name="Guiguen Y."/>
        </authorList>
    </citation>
    <scope>NUCLEOTIDE SEQUENCE</scope>
    <source>
        <strain evidence="1">YG-Jan2019</strain>
    </source>
</reference>
<accession>A0ACC2GMP5</accession>
<sequence length="427" mass="48526">MIAVIGCFDSGDTEAMLMIDGDEVVYVDYKTDKIEMAIPVPMWGIESPSQQYQYAKLCIEWCRGRLVWGNESVPSIPQVKDAPTSTIYTRNEVESGINNTLICFVNNFFPPSIDVSWTKNGMDVTEETSLSRYYPNTDGTFHQFSKMSLTPKSGDVYACTVEHPALEEQETRIWEVSMSSGGPAIFCRIGLTLGLFGSVITEDRLVYFNSEVNMSVLKFLCLHLILLFYVYALEVYCSDAQFAAIQIRCLFKGKYDTEYIEEDYFNEKEMFMYNSTPDKPHVLLRSTNPTSSRHPVMLVCSAYDFYPKTIIMTWLKNQQEVSSDVVWTEEMSNGDWSYQIHSHLEYTPTAGERITCMVEHYSLTEPQLHDWDPSMTKSEKNEIGFGAAGLLLGVTSVVIGLMYYRKKSTGLILVATGYEIVKRSTRG</sequence>
<keyword evidence="2" id="KW-1185">Reference proteome</keyword>
<protein>
    <submittedName>
        <fullName evidence="1">Uncharacterized protein</fullName>
    </submittedName>
</protein>
<evidence type="ECO:0000313" key="1">
    <source>
        <dbReference type="EMBL" id="KAJ8004954.1"/>
    </source>
</evidence>